<dbReference type="AlphaFoldDB" id="A0A3N4HTB9"/>
<gene>
    <name evidence="2" type="ORF">BJ508DRAFT_332506</name>
</gene>
<feature type="compositionally biased region" description="Basic and acidic residues" evidence="1">
    <location>
        <begin position="398"/>
        <end position="410"/>
    </location>
</feature>
<feature type="compositionally biased region" description="Low complexity" evidence="1">
    <location>
        <begin position="57"/>
        <end position="67"/>
    </location>
</feature>
<proteinExistence type="predicted"/>
<dbReference type="Proteomes" id="UP000275078">
    <property type="component" value="Unassembled WGS sequence"/>
</dbReference>
<evidence type="ECO:0000313" key="2">
    <source>
        <dbReference type="EMBL" id="RPA75050.1"/>
    </source>
</evidence>
<feature type="compositionally biased region" description="Basic and acidic residues" evidence="1">
    <location>
        <begin position="10"/>
        <end position="23"/>
    </location>
</feature>
<evidence type="ECO:0000256" key="1">
    <source>
        <dbReference type="SAM" id="MobiDB-lite"/>
    </source>
</evidence>
<reference evidence="2 3" key="1">
    <citation type="journal article" date="2018" name="Nat. Ecol. Evol.">
        <title>Pezizomycetes genomes reveal the molecular basis of ectomycorrhizal truffle lifestyle.</title>
        <authorList>
            <person name="Murat C."/>
            <person name="Payen T."/>
            <person name="Noel B."/>
            <person name="Kuo A."/>
            <person name="Morin E."/>
            <person name="Chen J."/>
            <person name="Kohler A."/>
            <person name="Krizsan K."/>
            <person name="Balestrini R."/>
            <person name="Da Silva C."/>
            <person name="Montanini B."/>
            <person name="Hainaut M."/>
            <person name="Levati E."/>
            <person name="Barry K.W."/>
            <person name="Belfiori B."/>
            <person name="Cichocki N."/>
            <person name="Clum A."/>
            <person name="Dockter R.B."/>
            <person name="Fauchery L."/>
            <person name="Guy J."/>
            <person name="Iotti M."/>
            <person name="Le Tacon F."/>
            <person name="Lindquist E.A."/>
            <person name="Lipzen A."/>
            <person name="Malagnac F."/>
            <person name="Mello A."/>
            <person name="Molinier V."/>
            <person name="Miyauchi S."/>
            <person name="Poulain J."/>
            <person name="Riccioni C."/>
            <person name="Rubini A."/>
            <person name="Sitrit Y."/>
            <person name="Splivallo R."/>
            <person name="Traeger S."/>
            <person name="Wang M."/>
            <person name="Zifcakova L."/>
            <person name="Wipf D."/>
            <person name="Zambonelli A."/>
            <person name="Paolocci F."/>
            <person name="Nowrousian M."/>
            <person name="Ottonello S."/>
            <person name="Baldrian P."/>
            <person name="Spatafora J.W."/>
            <person name="Henrissat B."/>
            <person name="Nagy L.G."/>
            <person name="Aury J.M."/>
            <person name="Wincker P."/>
            <person name="Grigoriev I.V."/>
            <person name="Bonfante P."/>
            <person name="Martin F.M."/>
        </authorList>
    </citation>
    <scope>NUCLEOTIDE SEQUENCE [LARGE SCALE GENOMIC DNA]</scope>
    <source>
        <strain evidence="2 3">RN42</strain>
    </source>
</reference>
<name>A0A3N4HTB9_ASCIM</name>
<feature type="region of interest" description="Disordered" evidence="1">
    <location>
        <begin position="1"/>
        <end position="67"/>
    </location>
</feature>
<accession>A0A3N4HTB9</accession>
<organism evidence="2 3">
    <name type="scientific">Ascobolus immersus RN42</name>
    <dbReference type="NCBI Taxonomy" id="1160509"/>
    <lineage>
        <taxon>Eukaryota</taxon>
        <taxon>Fungi</taxon>
        <taxon>Dikarya</taxon>
        <taxon>Ascomycota</taxon>
        <taxon>Pezizomycotina</taxon>
        <taxon>Pezizomycetes</taxon>
        <taxon>Pezizales</taxon>
        <taxon>Ascobolaceae</taxon>
        <taxon>Ascobolus</taxon>
    </lineage>
</organism>
<sequence>MTIPDPNTTLKEEVPGDGTKDGSEYECNSNPEVNHGEPGSDSALGNSEPEPSSHLESNSNTNFSSPSTNDLNTFHTYLHFLESSTSKPHRYLQSPAIYLRIDAHYATILKTAAILTTASPQPRSDLPLIRFLAHAFQHHPGDKAAAYIHTTAPLITLYISISHSRPLTPFTTALTTLLNDHLDPDFLHKALALLLTHCAPKLNHQLQKLHLCGLSELAATTPPTRIGTLDPTCPADQNIASLAQRMNLPLAESLAQLLTTLPGDISQLTAKTLGGYAYVAATLGGSGVARGFIEGWVAEAGVEYPELRNKRRATDRLVRALVRFGRWWGGVEKLGMRRSARGKGWGRFRVVVVRTGQEVEPGGKRENRKEVAREEAEKGYQKHVGCEEVEQGFQDQVGREEADSVPKQKTETPCGEVEQESQHRVACKKGSHMKLTQVERTIMDTIPGREKYKSWVKEMLAEYKHKTQHDTSWEPEVDIRPHPATALVQHLKKQGIKSSEIGLSAATGTCCGTCHLVVKEFEPHSRPILEYDDYPEFTWATHLTGMEVHDTKALKWMKDMVHVAAQDWKKEKDQKKWEEEHREEIEERERISGEVSAQLVRRALKRLDMPVTWKSKKDKLIEEQIEEYKKEEPDASRTELGLRAEMELDLFGTLNDEDKDEDEEVEETG</sequence>
<protein>
    <submittedName>
        <fullName evidence="2">Uncharacterized protein</fullName>
    </submittedName>
</protein>
<feature type="region of interest" description="Disordered" evidence="1">
    <location>
        <begin position="398"/>
        <end position="423"/>
    </location>
</feature>
<keyword evidence="3" id="KW-1185">Reference proteome</keyword>
<evidence type="ECO:0000313" key="3">
    <source>
        <dbReference type="Proteomes" id="UP000275078"/>
    </source>
</evidence>
<dbReference type="EMBL" id="ML119773">
    <property type="protein sequence ID" value="RPA75050.1"/>
    <property type="molecule type" value="Genomic_DNA"/>
</dbReference>